<accession>U2RU39</accession>
<dbReference type="AlphaFoldDB" id="U2RU39"/>
<evidence type="ECO:0000313" key="2">
    <source>
        <dbReference type="Proteomes" id="UP000016605"/>
    </source>
</evidence>
<protein>
    <submittedName>
        <fullName evidence="1">Uncharacterized protein</fullName>
    </submittedName>
</protein>
<comment type="caution">
    <text evidence="1">The sequence shown here is derived from an EMBL/GenBank/DDBJ whole genome shotgun (WGS) entry which is preliminary data.</text>
</comment>
<organism evidence="1 2">
    <name type="scientific">Leifsonia aquatica ATCC 14665</name>
    <dbReference type="NCBI Taxonomy" id="1358026"/>
    <lineage>
        <taxon>Bacteria</taxon>
        <taxon>Bacillati</taxon>
        <taxon>Actinomycetota</taxon>
        <taxon>Actinomycetes</taxon>
        <taxon>Micrococcales</taxon>
        <taxon>Microbacteriaceae</taxon>
        <taxon>Leifsonia</taxon>
    </lineage>
</organism>
<gene>
    <name evidence="1" type="ORF">N136_01599</name>
</gene>
<proteinExistence type="predicted"/>
<dbReference type="EMBL" id="AWVQ01000196">
    <property type="protein sequence ID" value="ERK72054.1"/>
    <property type="molecule type" value="Genomic_DNA"/>
</dbReference>
<dbReference type="Proteomes" id="UP000016605">
    <property type="component" value="Unassembled WGS sequence"/>
</dbReference>
<dbReference type="HOGENOM" id="CLU_3044881_0_0_11"/>
<evidence type="ECO:0000313" key="1">
    <source>
        <dbReference type="EMBL" id="ERK72054.1"/>
    </source>
</evidence>
<sequence length="54" mass="5740">MKVHDRLSCRATAGRSCVRPKVGPTPSSFALVSGNGYTFVPLPVLRVKHGGGHH</sequence>
<name>U2RU39_LEIAQ</name>
<reference evidence="1 2" key="1">
    <citation type="submission" date="2013-08" db="EMBL/GenBank/DDBJ databases">
        <authorList>
            <person name="Weinstock G."/>
            <person name="Sodergren E."/>
            <person name="Wylie T."/>
            <person name="Fulton L."/>
            <person name="Fulton R."/>
            <person name="Fronick C."/>
            <person name="O'Laughlin M."/>
            <person name="Godfrey J."/>
            <person name="Miner T."/>
            <person name="Herter B."/>
            <person name="Appelbaum E."/>
            <person name="Cordes M."/>
            <person name="Lek S."/>
            <person name="Wollam A."/>
            <person name="Pepin K.H."/>
            <person name="Palsikar V.B."/>
            <person name="Mitreva M."/>
            <person name="Wilson R.K."/>
        </authorList>
    </citation>
    <scope>NUCLEOTIDE SEQUENCE [LARGE SCALE GENOMIC DNA]</scope>
    <source>
        <strain evidence="1 2">ATCC 14665</strain>
    </source>
</reference>